<dbReference type="HOGENOM" id="CLU_009745_0_0_10"/>
<dbReference type="PANTHER" id="PTHR31084:SF0">
    <property type="entry name" value="ALPHA-L-FUCOSIDASE 2"/>
    <property type="match status" value="1"/>
</dbReference>
<dbReference type="InterPro" id="IPR012341">
    <property type="entry name" value="6hp_glycosidase-like_sf"/>
</dbReference>
<proteinExistence type="predicted"/>
<dbReference type="Proteomes" id="UP000006008">
    <property type="component" value="Unassembled WGS sequence"/>
</dbReference>
<dbReference type="Pfam" id="PF18961">
    <property type="entry name" value="DUF5703_N"/>
    <property type="match status" value="1"/>
</dbReference>
<protein>
    <submittedName>
        <fullName evidence="3">Uncharacterized protein</fullName>
    </submittedName>
</protein>
<dbReference type="eggNOG" id="COG1554">
    <property type="taxonomic scope" value="Bacteria"/>
</dbReference>
<gene>
    <name evidence="3" type="ORF">HMPREF9450_01201</name>
</gene>
<dbReference type="GeneID" id="92815769"/>
<dbReference type="AlphaFoldDB" id="G5H8E1"/>
<sequence>MNIRPIVFYLFLLTLILTFPCLSQAQTIGDYDVVWRSPSSDASGAMPLGNGELGINLWVEPSGDLLFYLSRTDSWSETGRLLKLGKVRVSLSPNPFAAGCAFTQRLNLQQGTIEITGEQGKERTKLTVFADPGAPVLHLLCTSSRPVNVTATSEPWRTAPYDIPKEDSLLGINSAWPRTGTYDYTQAVESADQTLSDPDAVVWYHRNEHSTYPLTLDLMELHSLASRFDDPLLHRTFGVRMSGAGFVKRSPLEIATAWPVKHFDLRLVTCTAQTPDIATWEQQLRATERSAANGRKALAANRQWWKNFWDKSFIFVETPDIDTGFRITQSYLLQSWMSACGGRGAYPIKFNGGIFTVDPVFTDTKIRANADHRNWGGDYWWQNTRLMYYPMLASSDFEMMLPLFRFYQDRLASFRTIANEYMDAEGAVIPETSSIFGLYRPGDYGWDRTGRQKGDIRNMYVRHAWNGSLELVSMMLDYYDYTGDTAFVRTRLVPVATEVLRYFDTKFPKDADGTIRITPTQALETYWYDMVNDLPCVAGLHAVLPRLLALPHGTAALPEQARWNRMQRQLPPMPVEIRDGQKRFAPAEQYDPKKNNTEVPELYGVFPFDLCNFTTPDAQIGIDTYNARTERGFYGWRQDGQMAALLGLTEQAAECLAHKTENSHPNHRFPAYWGPNFDWTPDQNHGGNLLTTLQTMVLQSHGNSVYLLPAFPKRWNVRFRLHTRGRGIAEGSYRNGKWETEPALKGASGYTLKSAPGFERAREIE</sequence>
<dbReference type="PANTHER" id="PTHR31084">
    <property type="entry name" value="ALPHA-L-FUCOSIDASE 2"/>
    <property type="match status" value="1"/>
</dbReference>
<reference evidence="3 4" key="1">
    <citation type="submission" date="2011-08" db="EMBL/GenBank/DDBJ databases">
        <title>The Genome Sequence of Alistipes indistinctus YIT 12060.</title>
        <authorList>
            <consortium name="The Broad Institute Genome Sequencing Platform"/>
            <person name="Earl A."/>
            <person name="Ward D."/>
            <person name="Feldgarden M."/>
            <person name="Gevers D."/>
            <person name="Morotomi M."/>
            <person name="Young S.K."/>
            <person name="Zeng Q."/>
            <person name="Gargeya S."/>
            <person name="Fitzgerald M."/>
            <person name="Haas B."/>
            <person name="Abouelleil A."/>
            <person name="Alvarado L."/>
            <person name="Arachchi H.M."/>
            <person name="Berlin A."/>
            <person name="Brown A."/>
            <person name="Chapman S.B."/>
            <person name="Chen Z."/>
            <person name="Dunbar C."/>
            <person name="Freedman E."/>
            <person name="Gearin G."/>
            <person name="Gellesch M."/>
            <person name="Goldberg J."/>
            <person name="Griggs A."/>
            <person name="Gujja S."/>
            <person name="Heiman D."/>
            <person name="Howarth C."/>
            <person name="Larson L."/>
            <person name="Lui A."/>
            <person name="MacDonald P.J.P."/>
            <person name="Montmayeur A."/>
            <person name="Murphy C."/>
            <person name="Neiman D."/>
            <person name="Pearson M."/>
            <person name="Priest M."/>
            <person name="Roberts A."/>
            <person name="Saif S."/>
            <person name="Shea T."/>
            <person name="Shenoy N."/>
            <person name="Sisk P."/>
            <person name="Stolte C."/>
            <person name="Sykes S."/>
            <person name="Wortman J."/>
            <person name="Nusbaum C."/>
            <person name="Birren B."/>
        </authorList>
    </citation>
    <scope>NUCLEOTIDE SEQUENCE [LARGE SCALE GENOMIC DNA]</scope>
    <source>
        <strain evidence="3 4">YIT 12060</strain>
    </source>
</reference>
<feature type="domain" description="Glycosyl hydrolase family 95 catalytic" evidence="2">
    <location>
        <begin position="372"/>
        <end position="675"/>
    </location>
</feature>
<dbReference type="PATRIC" id="fig|742725.3.peg.1275"/>
<dbReference type="InterPro" id="IPR054363">
    <property type="entry name" value="GH95_cat"/>
</dbReference>
<comment type="caution">
    <text evidence="3">The sequence shown here is derived from an EMBL/GenBank/DDBJ whole genome shotgun (WGS) entry which is preliminary data.</text>
</comment>
<dbReference type="Gene3D" id="2.70.98.50">
    <property type="entry name" value="putative glycoside hydrolase family protein from bacillus halodurans"/>
    <property type="match status" value="1"/>
</dbReference>
<evidence type="ECO:0000313" key="3">
    <source>
        <dbReference type="EMBL" id="EHB92336.1"/>
    </source>
</evidence>
<dbReference type="SUPFAM" id="SSF48208">
    <property type="entry name" value="Six-hairpin glycosidases"/>
    <property type="match status" value="1"/>
</dbReference>
<feature type="domain" description="DUF5703" evidence="1">
    <location>
        <begin position="34"/>
        <end position="314"/>
    </location>
</feature>
<dbReference type="STRING" id="742725.HMPREF9450_01201"/>
<dbReference type="OrthoDB" id="101302at2"/>
<dbReference type="Pfam" id="PF22124">
    <property type="entry name" value="Glyco_hydro_95_cat"/>
    <property type="match status" value="1"/>
</dbReference>
<organism evidence="3 4">
    <name type="scientific">Alistipes indistinctus YIT 12060</name>
    <dbReference type="NCBI Taxonomy" id="742725"/>
    <lineage>
        <taxon>Bacteria</taxon>
        <taxon>Pseudomonadati</taxon>
        <taxon>Bacteroidota</taxon>
        <taxon>Bacteroidia</taxon>
        <taxon>Bacteroidales</taxon>
        <taxon>Rikenellaceae</taxon>
        <taxon>Alistipes</taxon>
    </lineage>
</organism>
<dbReference type="Gene3D" id="1.50.10.10">
    <property type="match status" value="1"/>
</dbReference>
<keyword evidence="4" id="KW-1185">Reference proteome</keyword>
<accession>G5H8E1</accession>
<dbReference type="InterPro" id="IPR043757">
    <property type="entry name" value="DUF5703_N"/>
</dbReference>
<evidence type="ECO:0000313" key="4">
    <source>
        <dbReference type="Proteomes" id="UP000006008"/>
    </source>
</evidence>
<dbReference type="GO" id="GO:0004560">
    <property type="term" value="F:alpha-L-fucosidase activity"/>
    <property type="evidence" value="ECO:0007669"/>
    <property type="project" value="TreeGrafter"/>
</dbReference>
<evidence type="ECO:0000259" key="2">
    <source>
        <dbReference type="Pfam" id="PF22124"/>
    </source>
</evidence>
<dbReference type="EMBL" id="ADLD01000011">
    <property type="protein sequence ID" value="EHB92336.1"/>
    <property type="molecule type" value="Genomic_DNA"/>
</dbReference>
<dbReference type="InterPro" id="IPR008928">
    <property type="entry name" value="6-hairpin_glycosidase_sf"/>
</dbReference>
<evidence type="ECO:0000259" key="1">
    <source>
        <dbReference type="Pfam" id="PF18961"/>
    </source>
</evidence>
<dbReference type="GO" id="GO:0005975">
    <property type="term" value="P:carbohydrate metabolic process"/>
    <property type="evidence" value="ECO:0007669"/>
    <property type="project" value="InterPro"/>
</dbReference>
<dbReference type="RefSeq" id="WP_009134007.1">
    <property type="nucleotide sequence ID" value="NZ_CP102250.1"/>
</dbReference>
<name>G5H8E1_9BACT</name>